<feature type="transmembrane region" description="Helical" evidence="5">
    <location>
        <begin position="51"/>
        <end position="69"/>
    </location>
</feature>
<dbReference type="InterPro" id="IPR007267">
    <property type="entry name" value="GtrA_DPMS_TM"/>
</dbReference>
<dbReference type="RefSeq" id="WP_399655472.1">
    <property type="nucleotide sequence ID" value="NZ_JBITYG010000010.1"/>
</dbReference>
<evidence type="ECO:0000313" key="7">
    <source>
        <dbReference type="EMBL" id="MFI9104844.1"/>
    </source>
</evidence>
<keyword evidence="8" id="KW-1185">Reference proteome</keyword>
<gene>
    <name evidence="7" type="ORF">ACIGXA_30445</name>
</gene>
<reference evidence="7 8" key="1">
    <citation type="submission" date="2024-10" db="EMBL/GenBank/DDBJ databases">
        <title>The Natural Products Discovery Center: Release of the First 8490 Sequenced Strains for Exploring Actinobacteria Biosynthetic Diversity.</title>
        <authorList>
            <person name="Kalkreuter E."/>
            <person name="Kautsar S.A."/>
            <person name="Yang D."/>
            <person name="Bader C.D."/>
            <person name="Teijaro C.N."/>
            <person name="Fluegel L."/>
            <person name="Davis C.M."/>
            <person name="Simpson J.R."/>
            <person name="Lauterbach L."/>
            <person name="Steele A.D."/>
            <person name="Gui C."/>
            <person name="Meng S."/>
            <person name="Li G."/>
            <person name="Viehrig K."/>
            <person name="Ye F."/>
            <person name="Su P."/>
            <person name="Kiefer A.F."/>
            <person name="Nichols A."/>
            <person name="Cepeda A.J."/>
            <person name="Yan W."/>
            <person name="Fan B."/>
            <person name="Jiang Y."/>
            <person name="Adhikari A."/>
            <person name="Zheng C.-J."/>
            <person name="Schuster L."/>
            <person name="Cowan T.M."/>
            <person name="Smanski M.J."/>
            <person name="Chevrette M.G."/>
            <person name="De Carvalho L.P.S."/>
            <person name="Shen B."/>
        </authorList>
    </citation>
    <scope>NUCLEOTIDE SEQUENCE [LARGE SCALE GENOMIC DNA]</scope>
    <source>
        <strain evidence="7 8">NPDC053399</strain>
    </source>
</reference>
<feature type="domain" description="GtrA/DPMS transmembrane" evidence="6">
    <location>
        <begin position="26"/>
        <end position="142"/>
    </location>
</feature>
<dbReference type="Proteomes" id="UP001614394">
    <property type="component" value="Unassembled WGS sequence"/>
</dbReference>
<evidence type="ECO:0000256" key="5">
    <source>
        <dbReference type="SAM" id="Phobius"/>
    </source>
</evidence>
<protein>
    <submittedName>
        <fullName evidence="7">GtrA family protein</fullName>
    </submittedName>
</protein>
<comment type="caution">
    <text evidence="7">The sequence shown here is derived from an EMBL/GenBank/DDBJ whole genome shotgun (WGS) entry which is preliminary data.</text>
</comment>
<feature type="transmembrane region" description="Helical" evidence="5">
    <location>
        <begin position="90"/>
        <end position="109"/>
    </location>
</feature>
<dbReference type="Pfam" id="PF04138">
    <property type="entry name" value="GtrA_DPMS_TM"/>
    <property type="match status" value="1"/>
</dbReference>
<keyword evidence="3 5" id="KW-1133">Transmembrane helix</keyword>
<proteinExistence type="predicted"/>
<evidence type="ECO:0000313" key="8">
    <source>
        <dbReference type="Proteomes" id="UP001614394"/>
    </source>
</evidence>
<keyword evidence="4 5" id="KW-0472">Membrane</keyword>
<accession>A0ABW8CEF8</accession>
<feature type="transmembrane region" description="Helical" evidence="5">
    <location>
        <begin position="121"/>
        <end position="141"/>
    </location>
</feature>
<evidence type="ECO:0000256" key="2">
    <source>
        <dbReference type="ARBA" id="ARBA00022692"/>
    </source>
</evidence>
<evidence type="ECO:0000256" key="1">
    <source>
        <dbReference type="ARBA" id="ARBA00004141"/>
    </source>
</evidence>
<organism evidence="7 8">
    <name type="scientific">Streptomyces fildesensis</name>
    <dbReference type="NCBI Taxonomy" id="375757"/>
    <lineage>
        <taxon>Bacteria</taxon>
        <taxon>Bacillati</taxon>
        <taxon>Actinomycetota</taxon>
        <taxon>Actinomycetes</taxon>
        <taxon>Kitasatosporales</taxon>
        <taxon>Streptomycetaceae</taxon>
        <taxon>Streptomyces</taxon>
    </lineage>
</organism>
<evidence type="ECO:0000259" key="6">
    <source>
        <dbReference type="Pfam" id="PF04138"/>
    </source>
</evidence>
<keyword evidence="2 5" id="KW-0812">Transmembrane</keyword>
<dbReference type="EMBL" id="JBITYG010000010">
    <property type="protein sequence ID" value="MFI9104844.1"/>
    <property type="molecule type" value="Genomic_DNA"/>
</dbReference>
<evidence type="ECO:0000256" key="4">
    <source>
        <dbReference type="ARBA" id="ARBA00023136"/>
    </source>
</evidence>
<evidence type="ECO:0000256" key="3">
    <source>
        <dbReference type="ARBA" id="ARBA00022989"/>
    </source>
</evidence>
<feature type="transmembrane region" description="Helical" evidence="5">
    <location>
        <begin position="21"/>
        <end position="45"/>
    </location>
</feature>
<comment type="subcellular location">
    <subcellularLocation>
        <location evidence="1">Membrane</location>
        <topology evidence="1">Multi-pass membrane protein</topology>
    </subcellularLocation>
</comment>
<name>A0ABW8CEF8_9ACTN</name>
<sequence length="210" mass="20668">MNTTGSIERSTDHPTGRTGPIAAFVRFVVCGGGVGVLSSAVMLLLSGRLPLVVANALVTVASTLLATELHGRFTFRAGRAQLSDHVKSGATAAICYLFTTVALLVLHAVHPNPGPLLEQSVYLSASGLAGVGRFVVLRVVVFAKGGTKAADAPAATPATSPVATPSAAPSVAPSVSPSVAPAPALAPALAPGLAPALTPALGQGSVAVAA</sequence>